<evidence type="ECO:0000256" key="2">
    <source>
        <dbReference type="ARBA" id="ARBA00006574"/>
    </source>
</evidence>
<feature type="compositionally biased region" description="Basic and acidic residues" evidence="9">
    <location>
        <begin position="95"/>
        <end position="114"/>
    </location>
</feature>
<feature type="compositionally biased region" description="Basic residues" evidence="9">
    <location>
        <begin position="18"/>
        <end position="33"/>
    </location>
</feature>
<proteinExistence type="inferred from homology"/>
<dbReference type="AlphaFoldDB" id="A0AA39SBF4"/>
<dbReference type="EMBL" id="JAUESC010000381">
    <property type="protein sequence ID" value="KAK0588604.1"/>
    <property type="molecule type" value="Genomic_DNA"/>
</dbReference>
<evidence type="ECO:0000256" key="9">
    <source>
        <dbReference type="SAM" id="MobiDB-lite"/>
    </source>
</evidence>
<dbReference type="PANTHER" id="PTHR31942">
    <property type="entry name" value="MLO-LIKE PROTEIN 1"/>
    <property type="match status" value="1"/>
</dbReference>
<dbReference type="GO" id="GO:0005516">
    <property type="term" value="F:calmodulin binding"/>
    <property type="evidence" value="ECO:0007669"/>
    <property type="project" value="UniProtKB-KW"/>
</dbReference>
<feature type="region of interest" description="Disordered" evidence="9">
    <location>
        <begin position="595"/>
        <end position="620"/>
    </location>
</feature>
<evidence type="ECO:0000256" key="3">
    <source>
        <dbReference type="ARBA" id="ARBA00022692"/>
    </source>
</evidence>
<feature type="region of interest" description="Disordered" evidence="9">
    <location>
        <begin position="1"/>
        <end position="115"/>
    </location>
</feature>
<sequence length="628" mass="71040">MKAVAVEGDEDEGQCGERRRRQRPPRRKEKKAKAGAVMARQMKFMVEASRKEALHQEEAGIAPPEGDSDESSPEDTPKEEHNEGIPEYTPQKTRGAGERVGESYNESRDAEPVREPLGAVAPEVSVPLESVHVPSPAGSDAELRHPNPDSEDPTADLNTRGRQPRNERDHSPNNQSNLRGPAFDETWLKKTKRKALFASLEKIKEELMLLGLISLLLAQWARGISEICVKSSLFSRKFYICSEKDYGINSESSFSFSNESEGINFQTSHQCGEGRKPFVSLEGLEQLHRFLFLLGITHVLYSCLAVALSMSKKHKLPLSYNFHNYMVRSMEDEFQGILGISWPLWGYAIVCIFINIHGLNVYFWLSFIPAILVMLVGTKLEHVVSSMALEIMEQTGPAIGTQVKPRDDLFWFRKPEILLRLIQFIIFQNAFEMATFLWSLWGLEERSCFMKNHYMITVRLASGVLVQFWCSYSTVPLNVIVTQMGSRFKKTLVSESVRDSLHSWCKRVKERSKHDSLHSHTTRSVCSLDTTTIDERDEITVASGSLSRSSSMESLNQVTITSSEQAESILHALDRPQAEISFRVEEYLCDTLNNSVSQPPINGEDFEEDNSGSGEEKVETLYDLFRKT</sequence>
<comment type="similarity">
    <text evidence="2 8">Belongs to the MLO family.</text>
</comment>
<evidence type="ECO:0000256" key="6">
    <source>
        <dbReference type="ARBA" id="ARBA00023136"/>
    </source>
</evidence>
<comment type="subcellular location">
    <subcellularLocation>
        <location evidence="1 8">Membrane</location>
        <topology evidence="1 8">Multi-pass membrane protein</topology>
    </subcellularLocation>
</comment>
<evidence type="ECO:0000313" key="12">
    <source>
        <dbReference type="Proteomes" id="UP001168877"/>
    </source>
</evidence>
<evidence type="ECO:0000256" key="10">
    <source>
        <dbReference type="SAM" id="Phobius"/>
    </source>
</evidence>
<name>A0AA39SBF4_ACESA</name>
<comment type="caution">
    <text evidence="11">The sequence shown here is derived from an EMBL/GenBank/DDBJ whole genome shotgun (WGS) entry which is preliminary data.</text>
</comment>
<feature type="region of interest" description="Disordered" evidence="9">
    <location>
        <begin position="130"/>
        <end position="184"/>
    </location>
</feature>
<keyword evidence="6 8" id="KW-0472">Membrane</keyword>
<comment type="function">
    <text evidence="8">May be involved in modulation of pathogen defense and leaf cell death.</text>
</comment>
<gene>
    <name evidence="8" type="primary">MLO</name>
    <name evidence="11" type="ORF">LWI29_003136</name>
</gene>
<keyword evidence="12" id="KW-1185">Reference proteome</keyword>
<accession>A0AA39SBF4</accession>
<evidence type="ECO:0000313" key="11">
    <source>
        <dbReference type="EMBL" id="KAK0588604.1"/>
    </source>
</evidence>
<evidence type="ECO:0000256" key="5">
    <source>
        <dbReference type="ARBA" id="ARBA00022989"/>
    </source>
</evidence>
<protein>
    <recommendedName>
        <fullName evidence="8">MLO-like protein</fullName>
    </recommendedName>
</protein>
<evidence type="ECO:0000256" key="8">
    <source>
        <dbReference type="RuleBase" id="RU280816"/>
    </source>
</evidence>
<dbReference type="GO" id="GO:0016020">
    <property type="term" value="C:membrane"/>
    <property type="evidence" value="ECO:0007669"/>
    <property type="project" value="UniProtKB-SubCell"/>
</dbReference>
<dbReference type="InterPro" id="IPR004326">
    <property type="entry name" value="Mlo"/>
</dbReference>
<keyword evidence="7 8" id="KW-0568">Pathogenesis-related protein</keyword>
<feature type="transmembrane region" description="Helical" evidence="10">
    <location>
        <begin position="290"/>
        <end position="310"/>
    </location>
</feature>
<evidence type="ECO:0000256" key="7">
    <source>
        <dbReference type="ARBA" id="ARBA00023265"/>
    </source>
</evidence>
<dbReference type="GO" id="GO:0006952">
    <property type="term" value="P:defense response"/>
    <property type="evidence" value="ECO:0007669"/>
    <property type="project" value="UniProtKB-KW"/>
</dbReference>
<feature type="transmembrane region" description="Helical" evidence="10">
    <location>
        <begin position="336"/>
        <end position="356"/>
    </location>
</feature>
<dbReference type="PANTHER" id="PTHR31942:SF9">
    <property type="entry name" value="MLO-LIKE PROTEIN 4"/>
    <property type="match status" value="1"/>
</dbReference>
<feature type="compositionally biased region" description="Basic and acidic residues" evidence="9">
    <location>
        <begin position="48"/>
        <end position="58"/>
    </location>
</feature>
<keyword evidence="4 8" id="KW-0611">Plant defense</keyword>
<reference evidence="11" key="2">
    <citation type="submission" date="2023-06" db="EMBL/GenBank/DDBJ databases">
        <authorList>
            <person name="Swenson N.G."/>
            <person name="Wegrzyn J.L."/>
            <person name="Mcevoy S.L."/>
        </authorList>
    </citation>
    <scope>NUCLEOTIDE SEQUENCE</scope>
    <source>
        <strain evidence="11">NS2018</strain>
        <tissue evidence="11">Leaf</tissue>
    </source>
</reference>
<keyword evidence="3 8" id="KW-0812">Transmembrane</keyword>
<evidence type="ECO:0000256" key="1">
    <source>
        <dbReference type="ARBA" id="ARBA00004141"/>
    </source>
</evidence>
<comment type="domain">
    <text evidence="8">The C-terminus contains a calmodulin-binding domain, which binds calmodulin in a calcium-dependent fashion.</text>
</comment>
<organism evidence="11 12">
    <name type="scientific">Acer saccharum</name>
    <name type="common">Sugar maple</name>
    <dbReference type="NCBI Taxonomy" id="4024"/>
    <lineage>
        <taxon>Eukaryota</taxon>
        <taxon>Viridiplantae</taxon>
        <taxon>Streptophyta</taxon>
        <taxon>Embryophyta</taxon>
        <taxon>Tracheophyta</taxon>
        <taxon>Spermatophyta</taxon>
        <taxon>Magnoliopsida</taxon>
        <taxon>eudicotyledons</taxon>
        <taxon>Gunneridae</taxon>
        <taxon>Pentapetalae</taxon>
        <taxon>rosids</taxon>
        <taxon>malvids</taxon>
        <taxon>Sapindales</taxon>
        <taxon>Sapindaceae</taxon>
        <taxon>Hippocastanoideae</taxon>
        <taxon>Acereae</taxon>
        <taxon>Acer</taxon>
    </lineage>
</organism>
<feature type="transmembrane region" description="Helical" evidence="10">
    <location>
        <begin position="362"/>
        <end position="380"/>
    </location>
</feature>
<dbReference type="Pfam" id="PF03094">
    <property type="entry name" value="Mlo"/>
    <property type="match status" value="2"/>
</dbReference>
<keyword evidence="8" id="KW-0112">Calmodulin-binding</keyword>
<feature type="transmembrane region" description="Helical" evidence="10">
    <location>
        <begin position="417"/>
        <end position="440"/>
    </location>
</feature>
<dbReference type="Proteomes" id="UP001168877">
    <property type="component" value="Unassembled WGS sequence"/>
</dbReference>
<keyword evidence="5 8" id="KW-1133">Transmembrane helix</keyword>
<feature type="compositionally biased region" description="Basic and acidic residues" evidence="9">
    <location>
        <begin position="75"/>
        <end position="84"/>
    </location>
</feature>
<reference evidence="11" key="1">
    <citation type="journal article" date="2022" name="Plant J.">
        <title>Strategies of tolerance reflected in two North American maple genomes.</title>
        <authorList>
            <person name="McEvoy S.L."/>
            <person name="Sezen U.U."/>
            <person name="Trouern-Trend A."/>
            <person name="McMahon S.M."/>
            <person name="Schaberg P.G."/>
            <person name="Yang J."/>
            <person name="Wegrzyn J.L."/>
            <person name="Swenson N.G."/>
        </authorList>
    </citation>
    <scope>NUCLEOTIDE SEQUENCE</scope>
    <source>
        <strain evidence="11">NS2018</strain>
    </source>
</reference>
<feature type="transmembrane region" description="Helical" evidence="10">
    <location>
        <begin position="460"/>
        <end position="481"/>
    </location>
</feature>
<evidence type="ECO:0000256" key="4">
    <source>
        <dbReference type="ARBA" id="ARBA00022821"/>
    </source>
</evidence>